<dbReference type="PANTHER" id="PTHR35334:SF2">
    <property type="entry name" value="SERINE TRANSPORTER SDAC"/>
    <property type="match status" value="1"/>
</dbReference>
<evidence type="ECO:0000256" key="7">
    <source>
        <dbReference type="ARBA" id="ARBA00023136"/>
    </source>
</evidence>
<evidence type="ECO:0000256" key="4">
    <source>
        <dbReference type="ARBA" id="ARBA00022519"/>
    </source>
</evidence>
<evidence type="ECO:0008006" key="11">
    <source>
        <dbReference type="Google" id="ProtNLM"/>
    </source>
</evidence>
<feature type="transmembrane region" description="Helical" evidence="8">
    <location>
        <begin position="48"/>
        <end position="70"/>
    </location>
</feature>
<dbReference type="PANTHER" id="PTHR35334">
    <property type="entry name" value="SERINE TRANSPORTER"/>
    <property type="match status" value="1"/>
</dbReference>
<keyword evidence="5 8" id="KW-0812">Transmembrane</keyword>
<keyword evidence="4" id="KW-0997">Cell inner membrane</keyword>
<evidence type="ECO:0000256" key="2">
    <source>
        <dbReference type="ARBA" id="ARBA00022448"/>
    </source>
</evidence>
<dbReference type="InterPro" id="IPR018227">
    <property type="entry name" value="Amino_acid_transport_2"/>
</dbReference>
<gene>
    <name evidence="9" type="ORF">BN2476_960068</name>
</gene>
<comment type="subcellular location">
    <subcellularLocation>
        <location evidence="1">Cell inner membrane</location>
        <topology evidence="1">Multi-pass membrane protein</topology>
    </subcellularLocation>
</comment>
<feature type="transmembrane region" description="Helical" evidence="8">
    <location>
        <begin position="406"/>
        <end position="427"/>
    </location>
</feature>
<feature type="transmembrane region" description="Helical" evidence="8">
    <location>
        <begin position="373"/>
        <end position="394"/>
    </location>
</feature>
<dbReference type="Proteomes" id="UP000195569">
    <property type="component" value="Unassembled WGS sequence"/>
</dbReference>
<feature type="transmembrane region" description="Helical" evidence="8">
    <location>
        <begin position="139"/>
        <end position="158"/>
    </location>
</feature>
<dbReference type="GO" id="GO:0005886">
    <property type="term" value="C:plasma membrane"/>
    <property type="evidence" value="ECO:0007669"/>
    <property type="project" value="UniProtKB-SubCell"/>
</dbReference>
<evidence type="ECO:0000256" key="6">
    <source>
        <dbReference type="ARBA" id="ARBA00022989"/>
    </source>
</evidence>
<feature type="transmembrane region" description="Helical" evidence="8">
    <location>
        <begin position="299"/>
        <end position="322"/>
    </location>
</feature>
<keyword evidence="10" id="KW-1185">Reference proteome</keyword>
<evidence type="ECO:0000256" key="5">
    <source>
        <dbReference type="ARBA" id="ARBA00022692"/>
    </source>
</evidence>
<dbReference type="Gene3D" id="1.20.1740.10">
    <property type="entry name" value="Amino acid/polyamine transporter I"/>
    <property type="match status" value="1"/>
</dbReference>
<organism evidence="9 10">
    <name type="scientific">Paraburkholderia piptadeniae</name>
    <dbReference type="NCBI Taxonomy" id="1701573"/>
    <lineage>
        <taxon>Bacteria</taxon>
        <taxon>Pseudomonadati</taxon>
        <taxon>Pseudomonadota</taxon>
        <taxon>Betaproteobacteria</taxon>
        <taxon>Burkholderiales</taxon>
        <taxon>Burkholderiaceae</taxon>
        <taxon>Paraburkholderia</taxon>
    </lineage>
</organism>
<feature type="transmembrane region" description="Helical" evidence="8">
    <location>
        <begin position="21"/>
        <end position="42"/>
    </location>
</feature>
<evidence type="ECO:0000313" key="10">
    <source>
        <dbReference type="Proteomes" id="UP000195569"/>
    </source>
</evidence>
<protein>
    <recommendedName>
        <fullName evidence="11">Serine transporter</fullName>
    </recommendedName>
</protein>
<feature type="transmembrane region" description="Helical" evidence="8">
    <location>
        <begin position="249"/>
        <end position="272"/>
    </location>
</feature>
<feature type="transmembrane region" description="Helical" evidence="8">
    <location>
        <begin position="170"/>
        <end position="189"/>
    </location>
</feature>
<keyword evidence="6 8" id="KW-1133">Transmembrane helix</keyword>
<comment type="caution">
    <text evidence="9">The sequence shown here is derived from an EMBL/GenBank/DDBJ whole genome shotgun (WGS) entry which is preliminary data.</text>
</comment>
<dbReference type="EMBL" id="CYGY02000096">
    <property type="protein sequence ID" value="SIT50917.1"/>
    <property type="molecule type" value="Genomic_DNA"/>
</dbReference>
<feature type="transmembrane region" description="Helical" evidence="8">
    <location>
        <begin position="107"/>
        <end position="127"/>
    </location>
</feature>
<proteinExistence type="predicted"/>
<dbReference type="GO" id="GO:0003333">
    <property type="term" value="P:amino acid transmembrane transport"/>
    <property type="evidence" value="ECO:0007669"/>
    <property type="project" value="InterPro"/>
</dbReference>
<evidence type="ECO:0000256" key="3">
    <source>
        <dbReference type="ARBA" id="ARBA00022475"/>
    </source>
</evidence>
<keyword evidence="2" id="KW-0813">Transport</keyword>
<accession>A0A1N7STW1</accession>
<evidence type="ECO:0000256" key="8">
    <source>
        <dbReference type="SAM" id="Phobius"/>
    </source>
</evidence>
<keyword evidence="7 8" id="KW-0472">Membrane</keyword>
<evidence type="ECO:0000256" key="1">
    <source>
        <dbReference type="ARBA" id="ARBA00004429"/>
    </source>
</evidence>
<sequence length="432" mass="47248">MKTVAMSKTVETSSRGWTRHDTVWTLGIYGCAVGGGSLFWPVTLGAHGFWPMVLLTLLAFPVTYFPYLALARFVLAGATHGKHSGNVLDTTNEFLGPKWGRFLTATYFFTVFPVMMIYAITITNTLIDFSKTQLHIDDVSRWVVAPVSIAALMLIVRFGTNVIVRTMSMIVAPFIISIVFFGFLAAAHWNFSIVSTASQVPTIKLLSSSIWDGLPVTVFAFAFTSIVSSFVVAQKEHYGQAARTKVPRILFAATALAVSTMAFFSWSCIFALSPQELVTLKASNLTILSFLARKFDTPALAIASQLIVFTAIIKAFLAHYLATEESARSFGKNFLRLSDSTVSGKSFSWLVIISVFVITVGAAIYNLNVINLITSLFVPANVFIVYFLPLYALFKIEALAPYRRKPTNLLVLAVGLFCLASGVLSIIGKLTG</sequence>
<feature type="transmembrane region" description="Helical" evidence="8">
    <location>
        <begin position="209"/>
        <end position="233"/>
    </location>
</feature>
<name>A0A1N7STW1_9BURK</name>
<dbReference type="AlphaFoldDB" id="A0A1N7STW1"/>
<evidence type="ECO:0000313" key="9">
    <source>
        <dbReference type="EMBL" id="SIT50917.1"/>
    </source>
</evidence>
<dbReference type="RefSeq" id="WP_227747030.1">
    <property type="nucleotide sequence ID" value="NZ_CYGY02000096.1"/>
</dbReference>
<keyword evidence="3" id="KW-1003">Cell membrane</keyword>
<feature type="transmembrane region" description="Helical" evidence="8">
    <location>
        <begin position="346"/>
        <end position="367"/>
    </location>
</feature>
<reference evidence="9" key="1">
    <citation type="submission" date="2016-12" db="EMBL/GenBank/DDBJ databases">
        <authorList>
            <person name="Moulin L."/>
        </authorList>
    </citation>
    <scope>NUCLEOTIDE SEQUENCE [LARGE SCALE GENOMIC DNA]</scope>
    <source>
        <strain evidence="9">STM 7183</strain>
    </source>
</reference>